<gene>
    <name evidence="3" type="ORF">Q9312_01945</name>
</gene>
<keyword evidence="4" id="KW-1185">Reference proteome</keyword>
<dbReference type="InterPro" id="IPR036061">
    <property type="entry name" value="CheW-like_dom_sf"/>
</dbReference>
<evidence type="ECO:0000256" key="1">
    <source>
        <dbReference type="SAM" id="MobiDB-lite"/>
    </source>
</evidence>
<evidence type="ECO:0000313" key="4">
    <source>
        <dbReference type="Proteomes" id="UP001239782"/>
    </source>
</evidence>
<dbReference type="PROSITE" id="PS50851">
    <property type="entry name" value="CHEW"/>
    <property type="match status" value="1"/>
</dbReference>
<accession>A0AA51RU14</accession>
<proteinExistence type="predicted"/>
<evidence type="ECO:0000313" key="3">
    <source>
        <dbReference type="EMBL" id="WMS87696.1"/>
    </source>
</evidence>
<reference evidence="3 4" key="1">
    <citation type="submission" date="2023-08" db="EMBL/GenBank/DDBJ databases">
        <title>Pleionea litopenaei sp. nov., isolated from stomach of juvenile Litopenaeus vannamei.</title>
        <authorList>
            <person name="Rho A.M."/>
            <person name="Hwang C.Y."/>
        </authorList>
    </citation>
    <scope>NUCLEOTIDE SEQUENCE [LARGE SCALE GENOMIC DNA]</scope>
    <source>
        <strain evidence="3 4">HL-JVS1</strain>
    </source>
</reference>
<dbReference type="InterPro" id="IPR002545">
    <property type="entry name" value="CheW-lke_dom"/>
</dbReference>
<feature type="region of interest" description="Disordered" evidence="1">
    <location>
        <begin position="194"/>
        <end position="222"/>
    </location>
</feature>
<dbReference type="EMBL" id="CP133548">
    <property type="protein sequence ID" value="WMS87696.1"/>
    <property type="molecule type" value="Genomic_DNA"/>
</dbReference>
<feature type="compositionally biased region" description="Polar residues" evidence="1">
    <location>
        <begin position="81"/>
        <end position="106"/>
    </location>
</feature>
<dbReference type="GO" id="GO:0007165">
    <property type="term" value="P:signal transduction"/>
    <property type="evidence" value="ECO:0007669"/>
    <property type="project" value="InterPro"/>
</dbReference>
<feature type="region of interest" description="Disordered" evidence="1">
    <location>
        <begin position="52"/>
        <end position="114"/>
    </location>
</feature>
<dbReference type="Pfam" id="PF01584">
    <property type="entry name" value="CheW"/>
    <property type="match status" value="1"/>
</dbReference>
<dbReference type="Proteomes" id="UP001239782">
    <property type="component" value="Chromosome"/>
</dbReference>
<dbReference type="RefSeq" id="WP_309202839.1">
    <property type="nucleotide sequence ID" value="NZ_CP133548.1"/>
</dbReference>
<dbReference type="SUPFAM" id="SSF50341">
    <property type="entry name" value="CheW-like"/>
    <property type="match status" value="1"/>
</dbReference>
<dbReference type="KEGG" id="plei:Q9312_01945"/>
<name>A0AA51RU14_9GAMM</name>
<dbReference type="AlphaFoldDB" id="A0AA51RU14"/>
<protein>
    <submittedName>
        <fullName evidence="3">Chemotaxis protein CheW</fullName>
    </submittedName>
</protein>
<sequence>MKKPHSQAKQATLLQEFIEDMLWEEEPAQVSERIHGNVNSAMLPEAVSLSEKVTQPIVQSNTEKAEPEAAHSSHDQPRVINKQTAEPKQTGTNALSAHSGSESSPLGRSKSISHEEPLAVVESYVAGELTTEQVDIDEKLSKVQSLLSNMPVLTAPAVQEKTVEKVVLKADVKTATKTTPESLVKSAEIKAKTASPDIAKQSRPQTTEALKQPLKEAQTATPEATEDISLQEVFSDLSSREEVRLKQLLGDEFQTLIFDVGKLPLAVPLVKLGGIHAYSEEDITPLFGTPDWFKGLIPAEQGNIMLVDTARFVMPEKYDQIKDQLDYKYAILLDDTRWALACTNVREAKSMSLDDVRWSEKGTKKAWFAGMVVQYMCALLEVDSLINLLYRQGKSENSTRN</sequence>
<dbReference type="SMART" id="SM00260">
    <property type="entry name" value="CheW"/>
    <property type="match status" value="1"/>
</dbReference>
<feature type="compositionally biased region" description="Polar residues" evidence="1">
    <location>
        <begin position="52"/>
        <end position="62"/>
    </location>
</feature>
<feature type="domain" description="CheW-like" evidence="2">
    <location>
        <begin position="252"/>
        <end position="391"/>
    </location>
</feature>
<organism evidence="3 4">
    <name type="scientific">Pleionea litopenaei</name>
    <dbReference type="NCBI Taxonomy" id="3070815"/>
    <lineage>
        <taxon>Bacteria</taxon>
        <taxon>Pseudomonadati</taxon>
        <taxon>Pseudomonadota</taxon>
        <taxon>Gammaproteobacteria</taxon>
        <taxon>Oceanospirillales</taxon>
        <taxon>Pleioneaceae</taxon>
        <taxon>Pleionea</taxon>
    </lineage>
</organism>
<feature type="compositionally biased region" description="Basic and acidic residues" evidence="1">
    <location>
        <begin position="63"/>
        <end position="77"/>
    </location>
</feature>
<evidence type="ECO:0000259" key="2">
    <source>
        <dbReference type="PROSITE" id="PS50851"/>
    </source>
</evidence>
<dbReference type="GO" id="GO:0006935">
    <property type="term" value="P:chemotaxis"/>
    <property type="evidence" value="ECO:0007669"/>
    <property type="project" value="InterPro"/>
</dbReference>